<dbReference type="EMBL" id="JAFBCG010000001">
    <property type="protein sequence ID" value="MBM7801990.1"/>
    <property type="molecule type" value="Genomic_DNA"/>
</dbReference>
<evidence type="ECO:0000256" key="7">
    <source>
        <dbReference type="SAM" id="Phobius"/>
    </source>
</evidence>
<keyword evidence="2" id="KW-1003">Cell membrane</keyword>
<dbReference type="PANTHER" id="PTHR30250">
    <property type="entry name" value="PST FAMILY PREDICTED COLANIC ACID TRANSPORTER"/>
    <property type="match status" value="1"/>
</dbReference>
<feature type="transmembrane region" description="Helical" evidence="7">
    <location>
        <begin position="359"/>
        <end position="379"/>
    </location>
</feature>
<evidence type="ECO:0000313" key="8">
    <source>
        <dbReference type="EMBL" id="GGK86264.1"/>
    </source>
</evidence>
<feature type="transmembrane region" description="Helical" evidence="7">
    <location>
        <begin position="313"/>
        <end position="338"/>
    </location>
</feature>
<feature type="transmembrane region" description="Helical" evidence="7">
    <location>
        <begin position="105"/>
        <end position="126"/>
    </location>
</feature>
<feature type="transmembrane region" description="Helical" evidence="7">
    <location>
        <begin position="419"/>
        <end position="439"/>
    </location>
</feature>
<comment type="caution">
    <text evidence="8">The sequence shown here is derived from an EMBL/GenBank/DDBJ whole genome shotgun (WGS) entry which is preliminary data.</text>
</comment>
<feature type="transmembrane region" description="Helical" evidence="7">
    <location>
        <begin position="445"/>
        <end position="466"/>
    </location>
</feature>
<organism evidence="8 10">
    <name type="scientific">Curtobacterium luteum</name>
    <dbReference type="NCBI Taxonomy" id="33881"/>
    <lineage>
        <taxon>Bacteria</taxon>
        <taxon>Bacillati</taxon>
        <taxon>Actinomycetota</taxon>
        <taxon>Actinomycetes</taxon>
        <taxon>Micrococcales</taxon>
        <taxon>Microbacteriaceae</taxon>
        <taxon>Curtobacterium</taxon>
    </lineage>
</organism>
<evidence type="ECO:0000313" key="10">
    <source>
        <dbReference type="Proteomes" id="UP000648535"/>
    </source>
</evidence>
<feature type="compositionally biased region" description="Low complexity" evidence="6">
    <location>
        <begin position="22"/>
        <end position="38"/>
    </location>
</feature>
<protein>
    <submittedName>
        <fullName evidence="9">O-antigen/teichoic acid export membrane protein</fullName>
    </submittedName>
</protein>
<feature type="transmembrane region" description="Helical" evidence="7">
    <location>
        <begin position="180"/>
        <end position="202"/>
    </location>
</feature>
<accession>A0A8H9G6K4</accession>
<dbReference type="InterPro" id="IPR050833">
    <property type="entry name" value="Poly_Biosynth_Transport"/>
</dbReference>
<gene>
    <name evidence="8" type="ORF">GCM10009769_00120</name>
    <name evidence="9" type="ORF">JOE58_001241</name>
</gene>
<feature type="transmembrane region" description="Helical" evidence="7">
    <location>
        <begin position="478"/>
        <end position="495"/>
    </location>
</feature>
<evidence type="ECO:0000256" key="5">
    <source>
        <dbReference type="ARBA" id="ARBA00023136"/>
    </source>
</evidence>
<feature type="transmembrane region" description="Helical" evidence="7">
    <location>
        <begin position="209"/>
        <end position="232"/>
    </location>
</feature>
<reference evidence="9 11" key="3">
    <citation type="submission" date="2021-01" db="EMBL/GenBank/DDBJ databases">
        <title>Sequencing the genomes of 1000 actinobacteria strains.</title>
        <authorList>
            <person name="Klenk H.-P."/>
        </authorList>
    </citation>
    <scope>NUCLEOTIDE SEQUENCE [LARGE SCALE GENOMIC DNA]</scope>
    <source>
        <strain evidence="9 11">DSM 20542</strain>
    </source>
</reference>
<dbReference type="Proteomes" id="UP000746584">
    <property type="component" value="Unassembled WGS sequence"/>
</dbReference>
<evidence type="ECO:0000256" key="1">
    <source>
        <dbReference type="ARBA" id="ARBA00004651"/>
    </source>
</evidence>
<dbReference type="GO" id="GO:0005886">
    <property type="term" value="C:plasma membrane"/>
    <property type="evidence" value="ECO:0007669"/>
    <property type="project" value="UniProtKB-SubCell"/>
</dbReference>
<feature type="region of interest" description="Disordered" evidence="6">
    <location>
        <begin position="1"/>
        <end position="64"/>
    </location>
</feature>
<proteinExistence type="predicted"/>
<sequence>MPSQDTGAAQPTTRREARAAREAAAATGTAVAEPTAVADPATGTDPAAGTDPAGTDPAPATGSTRTVSSVLFGRGLLYVVVWSMQLVVSSLISPVLAHLMPPAEFGVLASAIALYQALGVLAVAGLDQATVLQRAEDGDDRRARGLLSVGITTAVLVTVVSLVSIPVWGDAAGFVGQHPLLLIAVLWVGPAAVVQLSLALLVAQDRIRVFAVTSLLSSIGGSIIGLGLLTFVHADAVTYAWGGVVAQGIAMVIGIVATRPRIAGLFDRKTTARAFRLGIPIALGNLSYFVLNAGDRIVIQRLLGPEEVARYQIAYVVGSAVILLLSFTNQAWAPHFAALRDAVARRELAMHSRDELYRMLAPVLLAVTLVSPVALPILAPASYRVHELTVVVLIVAVTALPVVASGATGRLLVIERRGVAVGVIAAIAGAVNIGANILLVPWLGLAGAAVSTVVAYVVLAALQQAVLPDRRAWRGPGWRIVVPVAAGLTVAVASLFVPQDLFWNCFRMAGAVACLPWFVRRLRAARGGTA</sequence>
<reference evidence="8" key="2">
    <citation type="submission" date="2020-09" db="EMBL/GenBank/DDBJ databases">
        <authorList>
            <person name="Sun Q."/>
            <person name="Ohkuma M."/>
        </authorList>
    </citation>
    <scope>NUCLEOTIDE SEQUENCE</scope>
    <source>
        <strain evidence="8">JCM 1480</strain>
    </source>
</reference>
<keyword evidence="3 7" id="KW-0812">Transmembrane</keyword>
<dbReference type="PANTHER" id="PTHR30250:SF11">
    <property type="entry name" value="O-ANTIGEN TRANSPORTER-RELATED"/>
    <property type="match status" value="1"/>
</dbReference>
<keyword evidence="4 7" id="KW-1133">Transmembrane helix</keyword>
<dbReference type="AlphaFoldDB" id="A0A8H9G6K4"/>
<comment type="subcellular location">
    <subcellularLocation>
        <location evidence="1">Cell membrane</location>
        <topology evidence="1">Multi-pass membrane protein</topology>
    </subcellularLocation>
</comment>
<feature type="transmembrane region" description="Helical" evidence="7">
    <location>
        <begin position="385"/>
        <end position="407"/>
    </location>
</feature>
<dbReference type="Pfam" id="PF13440">
    <property type="entry name" value="Polysacc_synt_3"/>
    <property type="match status" value="1"/>
</dbReference>
<keyword evidence="5 7" id="KW-0472">Membrane</keyword>
<name>A0A8H9G6K4_9MICO</name>
<evidence type="ECO:0000256" key="6">
    <source>
        <dbReference type="SAM" id="MobiDB-lite"/>
    </source>
</evidence>
<feature type="transmembrane region" description="Helical" evidence="7">
    <location>
        <begin position="75"/>
        <end position="99"/>
    </location>
</feature>
<evidence type="ECO:0000256" key="3">
    <source>
        <dbReference type="ARBA" id="ARBA00022692"/>
    </source>
</evidence>
<dbReference type="EMBL" id="BMOI01000001">
    <property type="protein sequence ID" value="GGK86264.1"/>
    <property type="molecule type" value="Genomic_DNA"/>
</dbReference>
<feature type="transmembrane region" description="Helical" evidence="7">
    <location>
        <begin position="146"/>
        <end position="168"/>
    </location>
</feature>
<feature type="transmembrane region" description="Helical" evidence="7">
    <location>
        <begin position="238"/>
        <end position="257"/>
    </location>
</feature>
<keyword evidence="11" id="KW-1185">Reference proteome</keyword>
<evidence type="ECO:0000256" key="2">
    <source>
        <dbReference type="ARBA" id="ARBA00022475"/>
    </source>
</evidence>
<evidence type="ECO:0000313" key="11">
    <source>
        <dbReference type="Proteomes" id="UP000746584"/>
    </source>
</evidence>
<evidence type="ECO:0000313" key="9">
    <source>
        <dbReference type="EMBL" id="MBM7801990.1"/>
    </source>
</evidence>
<dbReference type="RefSeq" id="WP_175329002.1">
    <property type="nucleotide sequence ID" value="NZ_BMOI01000001.1"/>
</dbReference>
<evidence type="ECO:0000256" key="4">
    <source>
        <dbReference type="ARBA" id="ARBA00022989"/>
    </source>
</evidence>
<reference evidence="8" key="1">
    <citation type="journal article" date="2014" name="Int. J. Syst. Evol. Microbiol.">
        <title>Complete genome sequence of Corynebacterium casei LMG S-19264T (=DSM 44701T), isolated from a smear-ripened cheese.</title>
        <authorList>
            <consortium name="US DOE Joint Genome Institute (JGI-PGF)"/>
            <person name="Walter F."/>
            <person name="Albersmeier A."/>
            <person name="Kalinowski J."/>
            <person name="Ruckert C."/>
        </authorList>
    </citation>
    <scope>NUCLEOTIDE SEQUENCE</scope>
    <source>
        <strain evidence="8">JCM 1480</strain>
    </source>
</reference>
<dbReference type="Proteomes" id="UP000648535">
    <property type="component" value="Unassembled WGS sequence"/>
</dbReference>
<feature type="transmembrane region" description="Helical" evidence="7">
    <location>
        <begin position="277"/>
        <end position="293"/>
    </location>
</feature>